<reference evidence="1 2" key="1">
    <citation type="submission" date="2019-02" db="EMBL/GenBank/DDBJ databases">
        <title>Deep-cultivation of Planctomycetes and their phenomic and genomic characterization uncovers novel biology.</title>
        <authorList>
            <person name="Wiegand S."/>
            <person name="Jogler M."/>
            <person name="Boedeker C."/>
            <person name="Pinto D."/>
            <person name="Vollmers J."/>
            <person name="Rivas-Marin E."/>
            <person name="Kohn T."/>
            <person name="Peeters S.H."/>
            <person name="Heuer A."/>
            <person name="Rast P."/>
            <person name="Oberbeckmann S."/>
            <person name="Bunk B."/>
            <person name="Jeske O."/>
            <person name="Meyerdierks A."/>
            <person name="Storesund J.E."/>
            <person name="Kallscheuer N."/>
            <person name="Luecker S."/>
            <person name="Lage O.M."/>
            <person name="Pohl T."/>
            <person name="Merkel B.J."/>
            <person name="Hornburger P."/>
            <person name="Mueller R.-W."/>
            <person name="Bruemmer F."/>
            <person name="Labrenz M."/>
            <person name="Spormann A.M."/>
            <person name="Op den Camp H."/>
            <person name="Overmann J."/>
            <person name="Amann R."/>
            <person name="Jetten M.S.M."/>
            <person name="Mascher T."/>
            <person name="Medema M.H."/>
            <person name="Devos D.P."/>
            <person name="Kaster A.-K."/>
            <person name="Ovreas L."/>
            <person name="Rohde M."/>
            <person name="Galperin M.Y."/>
            <person name="Jogler C."/>
        </authorList>
    </citation>
    <scope>NUCLEOTIDE SEQUENCE [LARGE SCALE GENOMIC DNA]</scope>
    <source>
        <strain evidence="1 2">KS4</strain>
    </source>
</reference>
<organism evidence="1 2">
    <name type="scientific">Poriferisphaera corsica</name>
    <dbReference type="NCBI Taxonomy" id="2528020"/>
    <lineage>
        <taxon>Bacteria</taxon>
        <taxon>Pseudomonadati</taxon>
        <taxon>Planctomycetota</taxon>
        <taxon>Phycisphaerae</taxon>
        <taxon>Phycisphaerales</taxon>
        <taxon>Phycisphaeraceae</taxon>
        <taxon>Poriferisphaera</taxon>
    </lineage>
</organism>
<dbReference type="AlphaFoldDB" id="A0A517YQT6"/>
<evidence type="ECO:0000313" key="2">
    <source>
        <dbReference type="Proteomes" id="UP000317369"/>
    </source>
</evidence>
<gene>
    <name evidence="1" type="ORF">KS4_06260</name>
</gene>
<evidence type="ECO:0000313" key="1">
    <source>
        <dbReference type="EMBL" id="QDU32592.1"/>
    </source>
</evidence>
<accession>A0A517YQT6</accession>
<dbReference type="KEGG" id="pcor:KS4_06260"/>
<keyword evidence="2" id="KW-1185">Reference proteome</keyword>
<dbReference type="Proteomes" id="UP000317369">
    <property type="component" value="Chromosome"/>
</dbReference>
<sequence length="95" mass="10101">MLMGGEKNEKCPAGTGQISEVLRCSIPLGRLAENVCSLCQLRESVVARKVVISRVGCAMMCYLGLCRSSPRLLSCVSAYELKLSLAAGEKGYGGE</sequence>
<proteinExistence type="predicted"/>
<protein>
    <submittedName>
        <fullName evidence="1">Uncharacterized protein</fullName>
    </submittedName>
</protein>
<name>A0A517YQT6_9BACT</name>
<dbReference type="EMBL" id="CP036425">
    <property type="protein sequence ID" value="QDU32592.1"/>
    <property type="molecule type" value="Genomic_DNA"/>
</dbReference>